<dbReference type="SUPFAM" id="SSF50156">
    <property type="entry name" value="PDZ domain-like"/>
    <property type="match status" value="1"/>
</dbReference>
<dbReference type="GO" id="GO:0005737">
    <property type="term" value="C:cytoplasm"/>
    <property type="evidence" value="ECO:0007669"/>
    <property type="project" value="TreeGrafter"/>
</dbReference>
<feature type="compositionally biased region" description="Polar residues" evidence="2">
    <location>
        <begin position="2189"/>
        <end position="2198"/>
    </location>
</feature>
<feature type="region of interest" description="Disordered" evidence="2">
    <location>
        <begin position="101"/>
        <end position="163"/>
    </location>
</feature>
<evidence type="ECO:0000313" key="6">
    <source>
        <dbReference type="Proteomes" id="UP000515146"/>
    </source>
</evidence>
<dbReference type="PROSITE" id="PS50132">
    <property type="entry name" value="RGS"/>
    <property type="match status" value="1"/>
</dbReference>
<dbReference type="InterPro" id="IPR044926">
    <property type="entry name" value="RGS_subdomain_2"/>
</dbReference>
<feature type="region of interest" description="Disordered" evidence="2">
    <location>
        <begin position="2161"/>
        <end position="2234"/>
    </location>
</feature>
<dbReference type="SUPFAM" id="SSF48097">
    <property type="entry name" value="Regulator of G-protein signaling, RGS"/>
    <property type="match status" value="1"/>
</dbReference>
<accession>A0A6P6XX49</accession>
<feature type="compositionally biased region" description="Low complexity" evidence="2">
    <location>
        <begin position="231"/>
        <end position="240"/>
    </location>
</feature>
<feature type="compositionally biased region" description="Low complexity" evidence="2">
    <location>
        <begin position="1201"/>
        <end position="1212"/>
    </location>
</feature>
<dbReference type="OrthoDB" id="196547at2759"/>
<dbReference type="SMART" id="SM00315">
    <property type="entry name" value="RGS"/>
    <property type="match status" value="1"/>
</dbReference>
<dbReference type="InterPro" id="IPR024066">
    <property type="entry name" value="RGS_subdom1/3"/>
</dbReference>
<sequence length="2289" mass="259088">MSTTIMSKSFNSKSTTSEQIMKLIEIIRSKYGYGFTLSGEMPCRLTHVKGHARSGGLRSGDRLHIVNGQNVDTFTHDQVVELITSIPDGRLLLHVSAASTDDSLSSSSSPSSSSSSTLSSCCSSIDENNDKQKPMICRDNQKQNQRQFNSSSAKIATSTSKSMMIDVDRKSSISLLTTSTLPNQQQSSKMQKYRSHRNTRHHHHRNNHRTIPRNHHNYHTKKHRSIKNNQCKRQQQQEPQSSTTTILSPSETYQDESQISSSRYHYRNKPRFKDYKRNYHHQNRYHKNGDQSCNSDGDIYTNVAEHFEGLWKRASSQTGTLHQTQSQKPSFHSFKSIDSLLERFPNHDNHKDCDESMLHQHFRNHKKLENKQILLNIQHQQQQQKQQSFGDAKEVNKKKLFQIESDHQMNDINSFKVDADVHHHHHQVQPDYHNNDGKLFALSSKNLSMTSDQDLIPNEQQLFIAKKNELSKTKTNSTSGFSSISPSSSTSISPGSSPTSTTERLINETKIQPNIVNIEQHLLMQSSKTSPPELFISNASTTTTLSTDPDQHSQAIFRSIVECIRIVRYRNDHNICHDQWINIQSIFDHDHHTSSSEIIDDDESNFPLLIAIYPCELYLFSYKINCHIRAKQIIQCQLLWPTNKEYFVLIIRDDFDWIRAFIMKVSSETWQSHQNHHQIASLLSIKCTPDPIAKNHCLEFPENCEPILRTIYTLYRRHLTNNNNSNNNTNNNNNNGIELNTRSEMITKKKPLNNDQQATSITTTSIMANDQNKIIRPRFSKMDKIQGRTSVFSSPSSLTSINMGHNLQMKKNLPKTIYDSSSNSNNCTPTRIEKTATLSMNDFTATTESDSFLLKKQFYSSDMLGHIVQQQQPIAINEQQTPIPPPTLSSTTVSTTMTTKESMSNINCSGSKMMMVESSSVCQSSPNNHYNSENSHSKLLNSLNFQNGKNKASIGESNGNNLKTPIIAGHIGSNNHIDPSVTPDRLQQQYQSMVSPCEQRLPSNRETYNRPKSNETSSKPNSLFYSSPFVVQPMIRKADSLTKDEWIVNGNRTIQLDSSSSQKINASHVHQMVELNHYDSETSDQQQQHQYYLLNVNNVRQAAERYLLHHLRHYHQKNPNSDRLNNNNKKMSDDTDHQLKINNNNSDNKKSEEQEVNIINDKSSLNTDEISSQQTNTENLTEKMSILTIQHQHHRPPLPLPSSLSSSQQNSSIDDDQRKSIDHQSSMNILTGHSFEHHHHHHEHSYQSPTESSLIANITDNRYLSEQQQLRKQIQTGTLSIQHEQGNNGDHKKILEQQNLESSFQKQSQNQQQQLMTNSTENDNKINSNNEKNNESKNTQLPSKNHLQLQHQKSVAVDEYFVMDGSSPPPPTSTSYLLHHHLDQEHKEKHDERPIDVGWVGGWASDFDILLRDSIGIKAFTDFLRKEFSYENLQFFLAVQNFKKLTDSDEIRKKSQEIYDKFIALSAPDPVNVDSRARKSVESGLSNPNNRIFLLAEEQIYNLMKFDSYVRFLKSDIYEKCSILDLKGESLPYENDDAIVGDTICDTLLSSTSSANAISTSGRSGHNSGKNNPAAVKKRRSFIPWARLKSSINHKASSLSSMTAPSSTKAEMFGSKKQYMMRKLTNSIHKIRSKSLDEHLTNHVNNKTQHLIGSETQSHNSSIDKSSIISNGQKNPFNSTSRSSLMPHSSDSIDSSDHNVFPPSPDNMKSVEIIDASCSPPTSIPTAIEHLKSHSESDPVSPAKSLSLAMTTTLSSTSTANLPNLPSSASSSSFNHNCNRDNCHFLRIVFPDRSQTVVPSSPNETLNNLLKKLFEKRSLKYLAWDVFITGNEKPLDLSTNTTQLGCVELRVEQRVIFRVEFPSQDIIGVKTRPTKLCSEIFHPLLIRYGYRPEHTVMTIAETEQIVPQMSPVSVLDGQHIVVSYFDDLEEWGWDTTRNNIPVALSLAGKSFSEDSSMKSKKKDEKSMDGHALIDQQQQASSVPSVATYHNLGSIRDHLLASRYIAAKNNQSNNLNLECSPQLDSYESPTNTSSSTPGDDTQSDIFFRELMKTAHTIPSPPRGPSLTSTYSAAYGIINSSSPPNETTSNRSQQSQTPISNTNRIPYRTSNNSSQQQQRNQSLRDLQNHRHFKSYQPSPLSYEPVPVPRSLEMARKQIMSENELGQSISSNSSPSINTLPLDLPNHRHKLNSQPITTQESNKLNLLQPQKPPLRRQKSDPPTQPPPLPPKSTNTTNLMMNTNNITTNTICPPRPPPRTSIFTHRNQSLTSDNCQNQSSSITMTNPSDSSLA</sequence>
<dbReference type="GO" id="GO:0005886">
    <property type="term" value="C:plasma membrane"/>
    <property type="evidence" value="ECO:0007669"/>
    <property type="project" value="TreeGrafter"/>
</dbReference>
<feature type="compositionally biased region" description="Polar residues" evidence="2">
    <location>
        <begin position="1117"/>
        <end position="1129"/>
    </location>
</feature>
<dbReference type="CDD" id="cd01817">
    <property type="entry name" value="RBD1_RGS12_like"/>
    <property type="match status" value="1"/>
</dbReference>
<feature type="compositionally biased region" description="Low complexity" evidence="2">
    <location>
        <begin position="150"/>
        <end position="162"/>
    </location>
</feature>
<dbReference type="Gene3D" id="1.10.196.10">
    <property type="match status" value="1"/>
</dbReference>
<feature type="region of interest" description="Disordered" evidence="2">
    <location>
        <begin position="1192"/>
        <end position="1219"/>
    </location>
</feature>
<dbReference type="GO" id="GO:0005096">
    <property type="term" value="F:GTPase activator activity"/>
    <property type="evidence" value="ECO:0007669"/>
    <property type="project" value="UniProtKB-KW"/>
</dbReference>
<feature type="compositionally biased region" description="Polar residues" evidence="2">
    <location>
        <begin position="2091"/>
        <end position="2102"/>
    </location>
</feature>
<feature type="compositionally biased region" description="Polar residues" evidence="2">
    <location>
        <begin position="1339"/>
        <end position="1349"/>
    </location>
</feature>
<feature type="compositionally biased region" description="Low complexity" evidence="2">
    <location>
        <begin position="1683"/>
        <end position="1693"/>
    </location>
</feature>
<evidence type="ECO:0000256" key="2">
    <source>
        <dbReference type="SAM" id="MobiDB-lite"/>
    </source>
</evidence>
<feature type="compositionally biased region" description="Polar residues" evidence="2">
    <location>
        <begin position="1562"/>
        <end position="1571"/>
    </location>
</feature>
<feature type="compositionally biased region" description="Polar residues" evidence="2">
    <location>
        <begin position="1671"/>
        <end position="1682"/>
    </location>
</feature>
<dbReference type="Pfam" id="PF00615">
    <property type="entry name" value="RGS"/>
    <property type="match status" value="1"/>
</dbReference>
<feature type="compositionally biased region" description="Polar residues" evidence="2">
    <location>
        <begin position="241"/>
        <end position="260"/>
    </location>
</feature>
<dbReference type="OMA" id="PIANSCA"/>
<dbReference type="PROSITE" id="PS50106">
    <property type="entry name" value="PDZ"/>
    <property type="match status" value="1"/>
</dbReference>
<feature type="region of interest" description="Disordered" evidence="2">
    <location>
        <begin position="994"/>
        <end position="1022"/>
    </location>
</feature>
<feature type="compositionally biased region" description="Low complexity" evidence="2">
    <location>
        <begin position="477"/>
        <end position="502"/>
    </location>
</feature>
<dbReference type="PANTHER" id="PTHR45945:SF3">
    <property type="entry name" value="REGULATOR OF G-PROTEIN SIGNALING LOCO"/>
    <property type="match status" value="1"/>
</dbReference>
<proteinExistence type="predicted"/>
<dbReference type="Gene3D" id="2.30.42.10">
    <property type="match status" value="1"/>
</dbReference>
<feature type="compositionally biased region" description="Basic residues" evidence="2">
    <location>
        <begin position="191"/>
        <end position="226"/>
    </location>
</feature>
<feature type="region of interest" description="Disordered" evidence="2">
    <location>
        <begin position="1115"/>
        <end position="1154"/>
    </location>
</feature>
<organism evidence="6 7">
    <name type="scientific">Dermatophagoides pteronyssinus</name>
    <name type="common">European house dust mite</name>
    <dbReference type="NCBI Taxonomy" id="6956"/>
    <lineage>
        <taxon>Eukaryota</taxon>
        <taxon>Metazoa</taxon>
        <taxon>Ecdysozoa</taxon>
        <taxon>Arthropoda</taxon>
        <taxon>Chelicerata</taxon>
        <taxon>Arachnida</taxon>
        <taxon>Acari</taxon>
        <taxon>Acariformes</taxon>
        <taxon>Sarcoptiformes</taxon>
        <taxon>Astigmata</taxon>
        <taxon>Psoroptidia</taxon>
        <taxon>Analgoidea</taxon>
        <taxon>Pyroglyphidae</taxon>
        <taxon>Dermatophagoidinae</taxon>
        <taxon>Dermatophagoides</taxon>
    </lineage>
</organism>
<dbReference type="InterPro" id="IPR016137">
    <property type="entry name" value="RGS"/>
</dbReference>
<dbReference type="KEGG" id="dpte:113792066"/>
<dbReference type="InterPro" id="IPR001478">
    <property type="entry name" value="PDZ"/>
</dbReference>
<dbReference type="CDD" id="cd17067">
    <property type="entry name" value="RBD2_RGS12_like"/>
    <property type="match status" value="1"/>
</dbReference>
<dbReference type="SMART" id="SM00455">
    <property type="entry name" value="RBD"/>
    <property type="match status" value="2"/>
</dbReference>
<feature type="domain" description="RBD" evidence="5">
    <location>
        <begin position="1784"/>
        <end position="1854"/>
    </location>
</feature>
<evidence type="ECO:0000256" key="1">
    <source>
        <dbReference type="ARBA" id="ARBA00022468"/>
    </source>
</evidence>
<keyword evidence="1" id="KW-0343">GTPase activation</keyword>
<dbReference type="InterPro" id="IPR036305">
    <property type="entry name" value="RGS_sf"/>
</dbReference>
<name>A0A6P6XX49_DERPT</name>
<feature type="compositionally biased region" description="Low complexity" evidence="2">
    <location>
        <begin position="2077"/>
        <end position="2090"/>
    </location>
</feature>
<dbReference type="GO" id="GO:0008277">
    <property type="term" value="P:regulation of G protein-coupled receptor signaling pathway"/>
    <property type="evidence" value="ECO:0007669"/>
    <property type="project" value="TreeGrafter"/>
</dbReference>
<feature type="compositionally biased region" description="Low complexity" evidence="2">
    <location>
        <begin position="101"/>
        <end position="124"/>
    </location>
</feature>
<feature type="domain" description="RGS" evidence="4">
    <location>
        <begin position="1406"/>
        <end position="1520"/>
    </location>
</feature>
<feature type="compositionally biased region" description="Low complexity" evidence="2">
    <location>
        <begin position="1658"/>
        <end position="1670"/>
    </location>
</feature>
<dbReference type="InterPro" id="IPR029071">
    <property type="entry name" value="Ubiquitin-like_domsf"/>
</dbReference>
<feature type="region of interest" description="Disordered" evidence="2">
    <location>
        <begin position="2013"/>
        <end position="2041"/>
    </location>
</feature>
<dbReference type="FunFam" id="1.10.167.10:FF:000001">
    <property type="entry name" value="Putative regulator of g-protein signaling 12"/>
    <property type="match status" value="1"/>
</dbReference>
<keyword evidence="6" id="KW-1185">Reference proteome</keyword>
<feature type="domain" description="RBD" evidence="5">
    <location>
        <begin position="1855"/>
        <end position="1925"/>
    </location>
</feature>
<dbReference type="Pfam" id="PF00595">
    <property type="entry name" value="PDZ"/>
    <property type="match status" value="1"/>
</dbReference>
<feature type="compositionally biased region" description="Low complexity" evidence="2">
    <location>
        <begin position="2108"/>
        <end position="2121"/>
    </location>
</feature>
<dbReference type="Gene3D" id="3.10.20.90">
    <property type="entry name" value="Phosphatidylinositol 3-kinase Catalytic Subunit, Chain A, domain 1"/>
    <property type="match status" value="2"/>
</dbReference>
<protein>
    <submittedName>
        <fullName evidence="7">Uncharacterized protein LOC113792066 isoform X1</fullName>
    </submittedName>
</protein>
<feature type="region of interest" description="Disordered" evidence="2">
    <location>
        <begin position="473"/>
        <end position="502"/>
    </location>
</feature>
<dbReference type="GO" id="GO:0005634">
    <property type="term" value="C:nucleus"/>
    <property type="evidence" value="ECO:0007669"/>
    <property type="project" value="TreeGrafter"/>
</dbReference>
<dbReference type="FunCoup" id="A0A6P6XX49">
    <property type="interactions" value="586"/>
</dbReference>
<feature type="region of interest" description="Disordered" evidence="2">
    <location>
        <begin position="1651"/>
        <end position="1697"/>
    </location>
</feature>
<feature type="region of interest" description="Disordered" evidence="2">
    <location>
        <begin position="1302"/>
        <end position="1349"/>
    </location>
</feature>
<evidence type="ECO:0000259" key="4">
    <source>
        <dbReference type="PROSITE" id="PS50132"/>
    </source>
</evidence>
<dbReference type="PRINTS" id="PR01301">
    <property type="entry name" value="RGSPROTEIN"/>
</dbReference>
<dbReference type="SUPFAM" id="SSF54236">
    <property type="entry name" value="Ubiquitin-like"/>
    <property type="match status" value="2"/>
</dbReference>
<reference evidence="7" key="1">
    <citation type="submission" date="2025-08" db="UniProtKB">
        <authorList>
            <consortium name="RefSeq"/>
        </authorList>
    </citation>
    <scope>IDENTIFICATION</scope>
    <source>
        <strain evidence="7">Airmid</strain>
    </source>
</reference>
<feature type="compositionally biased region" description="Low complexity" evidence="2">
    <location>
        <begin position="2165"/>
        <end position="2175"/>
    </location>
</feature>
<feature type="region of interest" description="Disordered" evidence="2">
    <location>
        <begin position="1557"/>
        <end position="1576"/>
    </location>
</feature>
<evidence type="ECO:0000313" key="7">
    <source>
        <dbReference type="RefSeq" id="XP_027197740.1"/>
    </source>
</evidence>
<evidence type="ECO:0000259" key="3">
    <source>
        <dbReference type="PROSITE" id="PS50106"/>
    </source>
</evidence>
<dbReference type="PANTHER" id="PTHR45945">
    <property type="entry name" value="REGULATOR OF G-PROTEIN SIGNALING LOCO"/>
    <property type="match status" value="1"/>
</dbReference>
<dbReference type="Gene3D" id="1.10.167.10">
    <property type="entry name" value="Regulator of G-protein Signalling 4, domain 2"/>
    <property type="match status" value="1"/>
</dbReference>
<dbReference type="GO" id="GO:0007165">
    <property type="term" value="P:signal transduction"/>
    <property type="evidence" value="ECO:0007669"/>
    <property type="project" value="InterPro"/>
</dbReference>
<dbReference type="PROSITE" id="PS50898">
    <property type="entry name" value="RBD"/>
    <property type="match status" value="2"/>
</dbReference>
<dbReference type="Pfam" id="PF02196">
    <property type="entry name" value="RBD"/>
    <property type="match status" value="1"/>
</dbReference>
<feature type="domain" description="PDZ" evidence="3">
    <location>
        <begin position="23"/>
        <end position="83"/>
    </location>
</feature>
<evidence type="ECO:0000259" key="5">
    <source>
        <dbReference type="PROSITE" id="PS50898"/>
    </source>
</evidence>
<gene>
    <name evidence="7" type="primary">LOC113792066</name>
</gene>
<feature type="region of interest" description="Disordered" evidence="2">
    <location>
        <begin position="177"/>
        <end position="260"/>
    </location>
</feature>
<dbReference type="InterPro" id="IPR003116">
    <property type="entry name" value="RBD_dom"/>
</dbReference>
<dbReference type="InterPro" id="IPR046995">
    <property type="entry name" value="RGS10/12/14-like"/>
</dbReference>
<feature type="compositionally biased region" description="Low complexity" evidence="2">
    <location>
        <begin position="1302"/>
        <end position="1331"/>
    </location>
</feature>
<dbReference type="InParanoid" id="A0A6P6XX49"/>
<dbReference type="SMART" id="SM00228">
    <property type="entry name" value="PDZ"/>
    <property type="match status" value="1"/>
</dbReference>
<feature type="region of interest" description="Disordered" evidence="2">
    <location>
        <begin position="2266"/>
        <end position="2289"/>
    </location>
</feature>
<feature type="compositionally biased region" description="Basic and acidic residues" evidence="2">
    <location>
        <begin position="1130"/>
        <end position="1139"/>
    </location>
</feature>
<dbReference type="Proteomes" id="UP000515146">
    <property type="component" value="Unplaced"/>
</dbReference>
<dbReference type="RefSeq" id="XP_027197740.1">
    <property type="nucleotide sequence ID" value="XM_027341939.1"/>
</dbReference>
<feature type="region of interest" description="Disordered" evidence="2">
    <location>
        <begin position="2075"/>
        <end position="2121"/>
    </location>
</feature>
<dbReference type="InterPro" id="IPR036034">
    <property type="entry name" value="PDZ_sf"/>
</dbReference>